<evidence type="ECO:0000313" key="1">
    <source>
        <dbReference type="EMBL" id="SBV95465.1"/>
    </source>
</evidence>
<sequence length="859" mass="94069">MKEYIAESGGRYTYSDDISNLQELALSMTSIFDACSNFIISGCEVNGANISPGYVWLNGKIRRYDGCNDAVFPYYIYEINSNDPVTYANEINKRGRCNYLCTGGKSVPAKPDTITNLVPRFIEVKADYAPRFIDKFIGKYALLLDSPFSKQTVKKDLVVAGNITGEKNIESKTAISVINESTGYSLKNIVKATGGGSLGIYQNGLLVNELVINTNGSFSFFKQGVEIARIDSNGLSFANSSSQTAHIGALGIYGSNIINTADDVNTGSVNVNYSGYKEGTTRFRNFNVYNGKQAGVPILQVEGATDSVFIHGLLSVNGTGLEIKNKTYDKGNKLLQGYIDWKDKANDIIGFAGYKDTSTFDFWIRNAIGNIVLSTIGYVDIIGELKINGVNIKDTYVNKTDFTSALAKKVAVVEGKQLSTEDFTTAFKTKLNSINKGSIATPDDGFATTAELSGELNKKLSGSANLSDLADKGTARVNLNVYSKEDANSMFLKITGNLLELVTLSAEEINGLTTEQAQELKAKKQATVRENIDAEKKGVVDLRLAKTANLSDVPDKVQARKNISVYSISEVDKKLEGYLQTDAEYKGVLFTAEHRTKLEGIRSGAFASVDEYENSVAMKDGYAMVADIIKQLEKKANLLLDNYTDDQRKTICTNLKIYSKTDADTTFASVGNMFQDYIAYLAKEGKTTAQAQTILRDKLNVPSKEDVSGNYLRKDAKLTDLSLPNDDAKKLACRTIGAAYAEEYQTKLKDTGWLQMSNSGGNTDTRQLFVRQIGNMVCIQGIINTAKRDGSNQGGTVAIIPNQIDPPKYGLSTSAQSFNDDHKHNRGTTFVLRGNTRNIVLYESGHYNIDTEINFSYMT</sequence>
<dbReference type="EMBL" id="FLUM01000001">
    <property type="protein sequence ID" value="SBV95465.1"/>
    <property type="molecule type" value="Genomic_DNA"/>
</dbReference>
<name>A0A212J8E4_9BACT</name>
<dbReference type="AlphaFoldDB" id="A0A212J8E4"/>
<reference evidence="1" key="1">
    <citation type="submission" date="2016-04" db="EMBL/GenBank/DDBJ databases">
        <authorList>
            <person name="Evans L.H."/>
            <person name="Alamgir A."/>
            <person name="Owens N."/>
            <person name="Weber N.D."/>
            <person name="Virtaneva K."/>
            <person name="Barbian K."/>
            <person name="Babar A."/>
            <person name="Rosenke K."/>
        </authorList>
    </citation>
    <scope>NUCLEOTIDE SEQUENCE</scope>
    <source>
        <strain evidence="1">86-1</strain>
    </source>
</reference>
<accession>A0A212J8E4</accession>
<gene>
    <name evidence="1" type="ORF">KL86DYS1_11398</name>
</gene>
<proteinExistence type="predicted"/>
<organism evidence="1">
    <name type="scientific">uncultured Dysgonomonas sp</name>
    <dbReference type="NCBI Taxonomy" id="206096"/>
    <lineage>
        <taxon>Bacteria</taxon>
        <taxon>Pseudomonadati</taxon>
        <taxon>Bacteroidota</taxon>
        <taxon>Bacteroidia</taxon>
        <taxon>Bacteroidales</taxon>
        <taxon>Dysgonomonadaceae</taxon>
        <taxon>Dysgonomonas</taxon>
        <taxon>environmental samples</taxon>
    </lineage>
</organism>
<dbReference type="RefSeq" id="WP_296939328.1">
    <property type="nucleotide sequence ID" value="NZ_LT599032.1"/>
</dbReference>
<protein>
    <submittedName>
        <fullName evidence="1">Uncharacterized protein</fullName>
    </submittedName>
</protein>